<dbReference type="AlphaFoldDB" id="A0AAD9PVR0"/>
<accession>A0AAD9PVR0</accession>
<protein>
    <submittedName>
        <fullName evidence="2">Uncharacterized protein</fullName>
    </submittedName>
</protein>
<keyword evidence="3" id="KW-1185">Reference proteome</keyword>
<evidence type="ECO:0000313" key="2">
    <source>
        <dbReference type="EMBL" id="KAK2550027.1"/>
    </source>
</evidence>
<name>A0AAD9PVR0_ACRCE</name>
<feature type="compositionally biased region" description="Polar residues" evidence="1">
    <location>
        <begin position="1"/>
        <end position="22"/>
    </location>
</feature>
<sequence>MASTHCQVVKTSVANNSPSQDCSHPDDHFQSRQIQYSLALENNEGSFSIMHNSELKDVRRWVTSNDSRPDGRERDPWLKTKKQKKSEQFQLISASTKHKL</sequence>
<dbReference type="Proteomes" id="UP001249851">
    <property type="component" value="Unassembled WGS sequence"/>
</dbReference>
<feature type="region of interest" description="Disordered" evidence="1">
    <location>
        <begin position="61"/>
        <end position="100"/>
    </location>
</feature>
<reference evidence="2" key="2">
    <citation type="journal article" date="2023" name="Science">
        <title>Genomic signatures of disease resistance in endangered staghorn corals.</title>
        <authorList>
            <person name="Vollmer S.V."/>
            <person name="Selwyn J.D."/>
            <person name="Despard B.A."/>
            <person name="Roesel C.L."/>
        </authorList>
    </citation>
    <scope>NUCLEOTIDE SEQUENCE</scope>
    <source>
        <strain evidence="2">K2</strain>
    </source>
</reference>
<feature type="region of interest" description="Disordered" evidence="1">
    <location>
        <begin position="1"/>
        <end position="27"/>
    </location>
</feature>
<evidence type="ECO:0000313" key="3">
    <source>
        <dbReference type="Proteomes" id="UP001249851"/>
    </source>
</evidence>
<organism evidence="2 3">
    <name type="scientific">Acropora cervicornis</name>
    <name type="common">Staghorn coral</name>
    <dbReference type="NCBI Taxonomy" id="6130"/>
    <lineage>
        <taxon>Eukaryota</taxon>
        <taxon>Metazoa</taxon>
        <taxon>Cnidaria</taxon>
        <taxon>Anthozoa</taxon>
        <taxon>Hexacorallia</taxon>
        <taxon>Scleractinia</taxon>
        <taxon>Astrocoeniina</taxon>
        <taxon>Acroporidae</taxon>
        <taxon>Acropora</taxon>
    </lineage>
</organism>
<feature type="compositionally biased region" description="Polar residues" evidence="1">
    <location>
        <begin position="88"/>
        <end position="100"/>
    </location>
</feature>
<feature type="compositionally biased region" description="Basic and acidic residues" evidence="1">
    <location>
        <begin position="67"/>
        <end position="78"/>
    </location>
</feature>
<proteinExistence type="predicted"/>
<comment type="caution">
    <text evidence="2">The sequence shown here is derived from an EMBL/GenBank/DDBJ whole genome shotgun (WGS) entry which is preliminary data.</text>
</comment>
<dbReference type="EMBL" id="JARQWQ010000117">
    <property type="protein sequence ID" value="KAK2550027.1"/>
    <property type="molecule type" value="Genomic_DNA"/>
</dbReference>
<gene>
    <name evidence="2" type="ORF">P5673_029485</name>
</gene>
<evidence type="ECO:0000256" key="1">
    <source>
        <dbReference type="SAM" id="MobiDB-lite"/>
    </source>
</evidence>
<reference evidence="2" key="1">
    <citation type="journal article" date="2023" name="G3 (Bethesda)">
        <title>Whole genome assembly and annotation of the endangered Caribbean coral Acropora cervicornis.</title>
        <authorList>
            <person name="Selwyn J.D."/>
            <person name="Vollmer S.V."/>
        </authorList>
    </citation>
    <scope>NUCLEOTIDE SEQUENCE</scope>
    <source>
        <strain evidence="2">K2</strain>
    </source>
</reference>